<gene>
    <name evidence="3" type="ORF">KIW84_020662</name>
    <name evidence="4" type="ORF">KIW84_020669</name>
    <name evidence="5" type="ORF">KIW84_020670</name>
    <name evidence="6" type="ORF">KIW84_020672</name>
</gene>
<feature type="compositionally biased region" description="Acidic residues" evidence="1">
    <location>
        <begin position="333"/>
        <end position="344"/>
    </location>
</feature>
<comment type="caution">
    <text evidence="3">The sequence shown here is derived from an EMBL/GenBank/DDBJ whole genome shotgun (WGS) entry which is preliminary data.</text>
</comment>
<protein>
    <recommendedName>
        <fullName evidence="2">Myb/SANT-like domain-containing protein</fullName>
    </recommendedName>
</protein>
<evidence type="ECO:0000313" key="7">
    <source>
        <dbReference type="Proteomes" id="UP001058974"/>
    </source>
</evidence>
<dbReference type="InterPro" id="IPR024752">
    <property type="entry name" value="Myb/SANT-like_dom"/>
</dbReference>
<dbReference type="Proteomes" id="UP001058974">
    <property type="component" value="Chromosome 2"/>
</dbReference>
<evidence type="ECO:0000313" key="6">
    <source>
        <dbReference type="EMBL" id="KAI5433477.1"/>
    </source>
</evidence>
<evidence type="ECO:0000313" key="5">
    <source>
        <dbReference type="EMBL" id="KAI5433475.1"/>
    </source>
</evidence>
<sequence length="385" mass="43993">MTSKKDVKSLEKDGKVVTKWGDDSKTESLLKICIEEIEAGNRPTTHFSKEGWKNITEKFQKKTGYAYDRTQLKNRWDTLKREFSSFVKLVDKQTEVGWDHEKKTIMADDDWWAEKSKEDPDILKWKHGGPKFIKLLDKCFKGAIATRFALYKPYEDQLPCEGSESVFEDGRENNTITEDEGDADNFDVGNEVQPNPTPNSSRKRKVLGKGEKIGATEKLQRSLDRILDGFGPSQQGLPEDNIGYAKCLKMLDEIPSLVKGSHLHFKAVRILANKENRTAFSYFMNTSTADMALDWIDICPEKNIRVIVDRIACFLEKNHYQMGDNSNKSLGESSDDSSYESDNTSEIDIEVQQVNRSQYHIATVMAAFMVTNHVLKYIVKEKKTT</sequence>
<feature type="domain" description="Myb/SANT-like" evidence="2">
    <location>
        <begin position="23"/>
        <end position="114"/>
    </location>
</feature>
<accession>A0A9D4Y6Z1</accession>
<dbReference type="EMBL" id="JAMSHJ010000002">
    <property type="protein sequence ID" value="KAI5433467.1"/>
    <property type="molecule type" value="Genomic_DNA"/>
</dbReference>
<feature type="region of interest" description="Disordered" evidence="1">
    <location>
        <begin position="325"/>
        <end position="344"/>
    </location>
</feature>
<evidence type="ECO:0000256" key="1">
    <source>
        <dbReference type="SAM" id="MobiDB-lite"/>
    </source>
</evidence>
<dbReference type="AlphaFoldDB" id="A0A9D4Y6Z1"/>
<dbReference type="PANTHER" id="PTHR31704">
    <property type="entry name" value="MYB/SANT-LIKE DNA-BINDING DOMAIN PROTEIN-RELATED"/>
    <property type="match status" value="1"/>
</dbReference>
<dbReference type="EMBL" id="JAMSHJ010000002">
    <property type="protein sequence ID" value="KAI5433475.1"/>
    <property type="molecule type" value="Genomic_DNA"/>
</dbReference>
<dbReference type="EMBL" id="JAMSHJ010000002">
    <property type="protein sequence ID" value="KAI5433474.1"/>
    <property type="molecule type" value="Genomic_DNA"/>
</dbReference>
<evidence type="ECO:0000313" key="4">
    <source>
        <dbReference type="EMBL" id="KAI5433474.1"/>
    </source>
</evidence>
<proteinExistence type="predicted"/>
<evidence type="ECO:0000313" key="3">
    <source>
        <dbReference type="EMBL" id="KAI5433467.1"/>
    </source>
</evidence>
<feature type="region of interest" description="Disordered" evidence="1">
    <location>
        <begin position="174"/>
        <end position="208"/>
    </location>
</feature>
<evidence type="ECO:0000259" key="2">
    <source>
        <dbReference type="Pfam" id="PF12776"/>
    </source>
</evidence>
<dbReference type="PANTHER" id="PTHR31704:SF37">
    <property type="entry name" value="HEAT SHOCK PROTEIN"/>
    <property type="match status" value="1"/>
</dbReference>
<dbReference type="Gramene" id="Psat02G0066900-T1">
    <property type="protein sequence ID" value="KAI5433474.1"/>
    <property type="gene ID" value="KIW84_020669"/>
</dbReference>
<dbReference type="OrthoDB" id="4955136at2759"/>
<dbReference type="Gramene" id="Psat02G0067200-T1">
    <property type="protein sequence ID" value="KAI5433477.1"/>
    <property type="gene ID" value="KIW84_020672"/>
</dbReference>
<keyword evidence="7" id="KW-1185">Reference proteome</keyword>
<dbReference type="Gramene" id="Psat02G0066200-T1">
    <property type="protein sequence ID" value="KAI5433467.1"/>
    <property type="gene ID" value="KIW84_020662"/>
</dbReference>
<dbReference type="Pfam" id="PF12776">
    <property type="entry name" value="Myb_DNA-bind_3"/>
    <property type="match status" value="1"/>
</dbReference>
<dbReference type="EMBL" id="JAMSHJ010000002">
    <property type="protein sequence ID" value="KAI5433477.1"/>
    <property type="molecule type" value="Genomic_DNA"/>
</dbReference>
<name>A0A9D4Y6Z1_PEA</name>
<dbReference type="Gramene" id="Psat02G0067000-T1">
    <property type="protein sequence ID" value="KAI5433475.1"/>
    <property type="gene ID" value="KIW84_020670"/>
</dbReference>
<organism evidence="3 7">
    <name type="scientific">Pisum sativum</name>
    <name type="common">Garden pea</name>
    <name type="synonym">Lathyrus oleraceus</name>
    <dbReference type="NCBI Taxonomy" id="3888"/>
    <lineage>
        <taxon>Eukaryota</taxon>
        <taxon>Viridiplantae</taxon>
        <taxon>Streptophyta</taxon>
        <taxon>Embryophyta</taxon>
        <taxon>Tracheophyta</taxon>
        <taxon>Spermatophyta</taxon>
        <taxon>Magnoliopsida</taxon>
        <taxon>eudicotyledons</taxon>
        <taxon>Gunneridae</taxon>
        <taxon>Pentapetalae</taxon>
        <taxon>rosids</taxon>
        <taxon>fabids</taxon>
        <taxon>Fabales</taxon>
        <taxon>Fabaceae</taxon>
        <taxon>Papilionoideae</taxon>
        <taxon>50 kb inversion clade</taxon>
        <taxon>NPAAA clade</taxon>
        <taxon>Hologalegina</taxon>
        <taxon>IRL clade</taxon>
        <taxon>Fabeae</taxon>
        <taxon>Lathyrus</taxon>
    </lineage>
</organism>
<reference evidence="3 7" key="1">
    <citation type="journal article" date="2022" name="Nat. Genet.">
        <title>Improved pea reference genome and pan-genome highlight genomic features and evolutionary characteristics.</title>
        <authorList>
            <person name="Yang T."/>
            <person name="Liu R."/>
            <person name="Luo Y."/>
            <person name="Hu S."/>
            <person name="Wang D."/>
            <person name="Wang C."/>
            <person name="Pandey M.K."/>
            <person name="Ge S."/>
            <person name="Xu Q."/>
            <person name="Li N."/>
            <person name="Li G."/>
            <person name="Huang Y."/>
            <person name="Saxena R.K."/>
            <person name="Ji Y."/>
            <person name="Li M."/>
            <person name="Yan X."/>
            <person name="He Y."/>
            <person name="Liu Y."/>
            <person name="Wang X."/>
            <person name="Xiang C."/>
            <person name="Varshney R.K."/>
            <person name="Ding H."/>
            <person name="Gao S."/>
            <person name="Zong X."/>
        </authorList>
    </citation>
    <scope>NUCLEOTIDE SEQUENCE [LARGE SCALE GENOMIC DNA]</scope>
    <source>
        <strain evidence="3 7">cv. Zhongwan 6</strain>
    </source>
</reference>